<dbReference type="InterPro" id="IPR051187">
    <property type="entry name" value="Pre-mRNA_3'-end_processing_reg"/>
</dbReference>
<dbReference type="AlphaFoldDB" id="A0A0M8MYH1"/>
<feature type="region of interest" description="Disordered" evidence="5">
    <location>
        <begin position="1"/>
        <end position="86"/>
    </location>
</feature>
<name>A0A0M8MYH1_9BASI</name>
<dbReference type="RefSeq" id="XP_017993733.1">
    <property type="nucleotide sequence ID" value="XM_018137694.1"/>
</dbReference>
<reference evidence="7 8" key="1">
    <citation type="submission" date="2015-07" db="EMBL/GenBank/DDBJ databases">
        <title>Draft Genome Sequence of Malassezia furfur CBS1878 and Malassezia pachydermatis CBS1879.</title>
        <authorList>
            <person name="Triana S."/>
            <person name="Ohm R."/>
            <person name="Gonzalez A."/>
            <person name="DeCock H."/>
            <person name="Restrepo S."/>
            <person name="Celis A."/>
        </authorList>
    </citation>
    <scope>NUCLEOTIDE SEQUENCE [LARGE SCALE GENOMIC DNA]</scope>
    <source>
        <strain evidence="7 8">CBS 1879</strain>
    </source>
</reference>
<dbReference type="OrthoDB" id="1917198at2759"/>
<dbReference type="Pfam" id="PF05182">
    <property type="entry name" value="Fip1"/>
    <property type="match status" value="1"/>
</dbReference>
<feature type="compositionally biased region" description="Pro residues" evidence="5">
    <location>
        <begin position="342"/>
        <end position="352"/>
    </location>
</feature>
<comment type="caution">
    <text evidence="7">The sequence shown here is derived from an EMBL/GenBank/DDBJ whole genome shotgun (WGS) entry which is preliminary data.</text>
</comment>
<protein>
    <recommendedName>
        <fullName evidence="6">Pre-mRNA polyadenylation factor Fip1 domain-containing protein</fullName>
    </recommendedName>
</protein>
<comment type="similarity">
    <text evidence="2">Belongs to the FIP1 family.</text>
</comment>
<dbReference type="PANTHER" id="PTHR13484">
    <property type="entry name" value="FIP1-LIKE 1 PROTEIN"/>
    <property type="match status" value="1"/>
</dbReference>
<keyword evidence="3" id="KW-0507">mRNA processing</keyword>
<comment type="subcellular location">
    <subcellularLocation>
        <location evidence="1">Nucleus</location>
    </subcellularLocation>
</comment>
<evidence type="ECO:0000256" key="2">
    <source>
        <dbReference type="ARBA" id="ARBA00007459"/>
    </source>
</evidence>
<dbReference type="EMBL" id="LGAV01000001">
    <property type="protein sequence ID" value="KOS16101.1"/>
    <property type="molecule type" value="Genomic_DNA"/>
</dbReference>
<feature type="compositionally biased region" description="Basic residues" evidence="5">
    <location>
        <begin position="512"/>
        <end position="521"/>
    </location>
</feature>
<accession>A0A0M8MYH1</accession>
<feature type="region of interest" description="Disordered" evidence="5">
    <location>
        <begin position="279"/>
        <end position="308"/>
    </location>
</feature>
<evidence type="ECO:0000256" key="3">
    <source>
        <dbReference type="ARBA" id="ARBA00022664"/>
    </source>
</evidence>
<evidence type="ECO:0000256" key="5">
    <source>
        <dbReference type="SAM" id="MobiDB-lite"/>
    </source>
</evidence>
<keyword evidence="4" id="KW-0539">Nucleus</keyword>
<dbReference type="STRING" id="77020.A0A0M8MYH1"/>
<evidence type="ECO:0000313" key="7">
    <source>
        <dbReference type="EMBL" id="KOS16101.1"/>
    </source>
</evidence>
<feature type="compositionally biased region" description="Basic and acidic residues" evidence="5">
    <location>
        <begin position="396"/>
        <end position="413"/>
    </location>
</feature>
<sequence length="545" mass="58705">MQGPPDASMDDEDEFLYGSTKAGEEEASAPTMTSSQVDGSASLPTDAPDPATTNTADGNEEEEEDSDESDIEFIIDPNAPMVPPTRAVSFAPAAASPKPAVGKSSVAPEEASTVLTASTMTVSAAPAAPAVVAEVSQRPPPSPKPDAGPSTSLTTPKPDPATGDVRYSLEELPPEGPPTAAPSTAPDLHLEPSEDALVYPPTEPLYDARTEEEKTQDAPPMTIYQVDINSLPEKPWRRPGANMSDWFNYGFDEQTWALWCAKMTMMTQTQEELAAQVPPSAAPTFLPSGEPAPPAPQEAAPSMPDFSAMFGPGGMMGMQPWPAMMGMMPTEDMPQMDMASMPMPPGMPPMPMPQKEMDPPQNDDIPAPPPGEENDDEPYEPYEPSLPAESGPGEAQRFDKQGRSRHPPHDGRSSLRVGTTSGSRRSGQANEGSDTALRNERQRRYNDRDPSQGTGDALDYGAHAHEEPRRARHNLPPKPVDEDRYEPEAFGRGSSHRDRDRPSRRERERARHDRRSGRGGQKRGASEGSADEARASTAKRRHGGT</sequence>
<feature type="region of interest" description="Disordered" evidence="5">
    <location>
        <begin position="326"/>
        <end position="545"/>
    </location>
</feature>
<feature type="compositionally biased region" description="Low complexity" evidence="5">
    <location>
        <begin position="92"/>
        <end position="105"/>
    </location>
</feature>
<evidence type="ECO:0000256" key="4">
    <source>
        <dbReference type="ARBA" id="ARBA00023242"/>
    </source>
</evidence>
<organism evidence="7 8">
    <name type="scientific">Malassezia pachydermatis</name>
    <dbReference type="NCBI Taxonomy" id="77020"/>
    <lineage>
        <taxon>Eukaryota</taxon>
        <taxon>Fungi</taxon>
        <taxon>Dikarya</taxon>
        <taxon>Basidiomycota</taxon>
        <taxon>Ustilaginomycotina</taxon>
        <taxon>Malasseziomycetes</taxon>
        <taxon>Malasseziales</taxon>
        <taxon>Malasseziaceae</taxon>
        <taxon>Malassezia</taxon>
    </lineage>
</organism>
<feature type="compositionally biased region" description="Polar residues" evidence="5">
    <location>
        <begin position="416"/>
        <end position="433"/>
    </location>
</feature>
<dbReference type="GO" id="GO:0006397">
    <property type="term" value="P:mRNA processing"/>
    <property type="evidence" value="ECO:0007669"/>
    <property type="project" value="UniProtKB-KW"/>
</dbReference>
<proteinExistence type="inferred from homology"/>
<feature type="region of interest" description="Disordered" evidence="5">
    <location>
        <begin position="124"/>
        <end position="201"/>
    </location>
</feature>
<dbReference type="GeneID" id="28729570"/>
<feature type="compositionally biased region" description="Low complexity" evidence="5">
    <location>
        <begin position="124"/>
        <end position="133"/>
    </location>
</feature>
<keyword evidence="8" id="KW-1185">Reference proteome</keyword>
<feature type="domain" description="Pre-mRNA polyadenylation factor Fip1" evidence="6">
    <location>
        <begin position="225"/>
        <end position="266"/>
    </location>
</feature>
<evidence type="ECO:0000313" key="8">
    <source>
        <dbReference type="Proteomes" id="UP000037751"/>
    </source>
</evidence>
<dbReference type="InterPro" id="IPR007854">
    <property type="entry name" value="Fip1_dom"/>
</dbReference>
<dbReference type="Proteomes" id="UP000037751">
    <property type="component" value="Unassembled WGS sequence"/>
</dbReference>
<feature type="compositionally biased region" description="Low complexity" evidence="5">
    <location>
        <begin position="44"/>
        <end position="57"/>
    </location>
</feature>
<feature type="compositionally biased region" description="Acidic residues" evidence="5">
    <location>
        <begin position="58"/>
        <end position="73"/>
    </location>
</feature>
<dbReference type="PANTHER" id="PTHR13484:SF0">
    <property type="entry name" value="PRE-MRNA 3'-END-PROCESSING FACTOR FIP1"/>
    <property type="match status" value="1"/>
</dbReference>
<evidence type="ECO:0000256" key="1">
    <source>
        <dbReference type="ARBA" id="ARBA00004123"/>
    </source>
</evidence>
<feature type="region of interest" description="Disordered" evidence="5">
    <location>
        <begin position="92"/>
        <end position="111"/>
    </location>
</feature>
<dbReference type="VEuPathDB" id="FungiDB:Malapachy_3217"/>
<feature type="compositionally biased region" description="Basic and acidic residues" evidence="5">
    <location>
        <begin position="479"/>
        <end position="511"/>
    </location>
</feature>
<dbReference type="GO" id="GO:0005847">
    <property type="term" value="C:mRNA cleavage and polyadenylation specificity factor complex"/>
    <property type="evidence" value="ECO:0007669"/>
    <property type="project" value="TreeGrafter"/>
</dbReference>
<evidence type="ECO:0000259" key="6">
    <source>
        <dbReference type="Pfam" id="PF05182"/>
    </source>
</evidence>
<feature type="compositionally biased region" description="Basic and acidic residues" evidence="5">
    <location>
        <begin position="437"/>
        <end position="450"/>
    </location>
</feature>
<gene>
    <name evidence="7" type="ORF">Malapachy_3217</name>
</gene>
<feature type="compositionally biased region" description="Polar residues" evidence="5">
    <location>
        <begin position="30"/>
        <end position="43"/>
    </location>
</feature>